<keyword evidence="10" id="KW-1185">Reference proteome</keyword>
<protein>
    <recommendedName>
        <fullName evidence="4">GDP-mannose pyrophosphatase</fullName>
    </recommendedName>
    <alternativeName>
        <fullName evidence="6">GDP-mannose hydrolase</fullName>
    </alternativeName>
    <alternativeName>
        <fullName evidence="7">GDPMK</fullName>
    </alternativeName>
</protein>
<accession>A0ABQ0PYW0</accession>
<dbReference type="RefSeq" id="WP_264814484.1">
    <property type="nucleotide sequence ID" value="NZ_BAPV01000004.1"/>
</dbReference>
<dbReference type="InterPro" id="IPR015797">
    <property type="entry name" value="NUDIX_hydrolase-like_dom_sf"/>
</dbReference>
<dbReference type="InterPro" id="IPR000086">
    <property type="entry name" value="NUDIX_hydrolase_dom"/>
</dbReference>
<dbReference type="Gene3D" id="3.90.79.10">
    <property type="entry name" value="Nucleoside Triphosphate Pyrophosphohydrolase"/>
    <property type="match status" value="1"/>
</dbReference>
<dbReference type="PANTHER" id="PTHR11839:SF18">
    <property type="entry name" value="NUDIX HYDROLASE DOMAIN-CONTAINING PROTEIN"/>
    <property type="match status" value="1"/>
</dbReference>
<evidence type="ECO:0000256" key="3">
    <source>
        <dbReference type="ARBA" id="ARBA00007275"/>
    </source>
</evidence>
<evidence type="ECO:0000259" key="8">
    <source>
        <dbReference type="PROSITE" id="PS51462"/>
    </source>
</evidence>
<comment type="similarity">
    <text evidence="3">Belongs to the Nudix hydrolase family. NudK subfamily.</text>
</comment>
<dbReference type="Proteomes" id="UP001062776">
    <property type="component" value="Unassembled WGS sequence"/>
</dbReference>
<dbReference type="EMBL" id="BAPV01000004">
    <property type="protein sequence ID" value="GBQ85033.1"/>
    <property type="molecule type" value="Genomic_DNA"/>
</dbReference>
<comment type="catalytic activity">
    <reaction evidence="1">
        <text>GDP-alpha-D-mannose + H2O = alpha-D-mannose 1-phosphate + GMP + 2 H(+)</text>
        <dbReference type="Rhea" id="RHEA:27978"/>
        <dbReference type="ChEBI" id="CHEBI:15377"/>
        <dbReference type="ChEBI" id="CHEBI:15378"/>
        <dbReference type="ChEBI" id="CHEBI:57527"/>
        <dbReference type="ChEBI" id="CHEBI:58115"/>
        <dbReference type="ChEBI" id="CHEBI:58409"/>
    </reaction>
</comment>
<sequence length="225" mass="24736">MSPDFAQHIPTEWHRAILDAPHVKRWLRGIEKAFEVHRVTIRDAVRFGDRIGFVFAEAEALHDGQPVPRYAVLRGDSVGILVVVNPGLPSARLLLTSEPRLPVAESAQISLPAGMIDDGAVESAALREFAEETGITLELRAEALIELGTYTLSPGGCDERITLYALELALNDAEMAALEHRRTGLAAENEQITLRLLPLDDVPALVTQDAKLRLAWHLYVARNGQ</sequence>
<evidence type="ECO:0000313" key="10">
    <source>
        <dbReference type="Proteomes" id="UP001062776"/>
    </source>
</evidence>
<evidence type="ECO:0000256" key="1">
    <source>
        <dbReference type="ARBA" id="ARBA00000847"/>
    </source>
</evidence>
<dbReference type="Pfam" id="PF00293">
    <property type="entry name" value="NUDIX"/>
    <property type="match status" value="1"/>
</dbReference>
<evidence type="ECO:0000256" key="4">
    <source>
        <dbReference type="ARBA" id="ARBA00016377"/>
    </source>
</evidence>
<evidence type="ECO:0000256" key="2">
    <source>
        <dbReference type="ARBA" id="ARBA00001946"/>
    </source>
</evidence>
<comment type="cofactor">
    <cofactor evidence="2">
        <name>Mg(2+)</name>
        <dbReference type="ChEBI" id="CHEBI:18420"/>
    </cofactor>
</comment>
<evidence type="ECO:0000256" key="5">
    <source>
        <dbReference type="ARBA" id="ARBA00022801"/>
    </source>
</evidence>
<reference evidence="9" key="1">
    <citation type="submission" date="2013-04" db="EMBL/GenBank/DDBJ databases">
        <title>The genome sequencing project of 58 acetic acid bacteria.</title>
        <authorList>
            <person name="Okamoto-Kainuma A."/>
            <person name="Ishikawa M."/>
            <person name="Umino S."/>
            <person name="Koizumi Y."/>
            <person name="Shiwa Y."/>
            <person name="Yoshikawa H."/>
            <person name="Matsutani M."/>
            <person name="Matsushita K."/>
        </authorList>
    </citation>
    <scope>NUCLEOTIDE SEQUENCE</scope>
    <source>
        <strain evidence="9">NRIC 0535</strain>
    </source>
</reference>
<proteinExistence type="inferred from homology"/>
<dbReference type="PANTHER" id="PTHR11839">
    <property type="entry name" value="UDP/ADP-SUGAR PYROPHOSPHATASE"/>
    <property type="match status" value="1"/>
</dbReference>
<dbReference type="GO" id="GO:0016787">
    <property type="term" value="F:hydrolase activity"/>
    <property type="evidence" value="ECO:0007669"/>
    <property type="project" value="UniProtKB-KW"/>
</dbReference>
<evidence type="ECO:0000256" key="6">
    <source>
        <dbReference type="ARBA" id="ARBA00032162"/>
    </source>
</evidence>
<gene>
    <name evidence="9" type="ORF">AA0535_0656</name>
</gene>
<comment type="caution">
    <text evidence="9">The sequence shown here is derived from an EMBL/GenBank/DDBJ whole genome shotgun (WGS) entry which is preliminary data.</text>
</comment>
<feature type="domain" description="Nudix hydrolase" evidence="8">
    <location>
        <begin position="73"/>
        <end position="220"/>
    </location>
</feature>
<evidence type="ECO:0000256" key="7">
    <source>
        <dbReference type="ARBA" id="ARBA00032272"/>
    </source>
</evidence>
<name>A0ABQ0PYW0_9PROT</name>
<dbReference type="SUPFAM" id="SSF55811">
    <property type="entry name" value="Nudix"/>
    <property type="match status" value="1"/>
</dbReference>
<evidence type="ECO:0000313" key="9">
    <source>
        <dbReference type="EMBL" id="GBQ85033.1"/>
    </source>
</evidence>
<dbReference type="CDD" id="cd03424">
    <property type="entry name" value="NUDIX_ADPRase_Nudt5_UGPPase_Nudt14"/>
    <property type="match status" value="1"/>
</dbReference>
<keyword evidence="5 9" id="KW-0378">Hydrolase</keyword>
<dbReference type="PROSITE" id="PS51462">
    <property type="entry name" value="NUDIX"/>
    <property type="match status" value="1"/>
</dbReference>
<organism evidence="9 10">
    <name type="scientific">Asaia krungthepensis NRIC 0535</name>
    <dbReference type="NCBI Taxonomy" id="1307925"/>
    <lineage>
        <taxon>Bacteria</taxon>
        <taxon>Pseudomonadati</taxon>
        <taxon>Pseudomonadota</taxon>
        <taxon>Alphaproteobacteria</taxon>
        <taxon>Acetobacterales</taxon>
        <taxon>Acetobacteraceae</taxon>
        <taxon>Asaia</taxon>
    </lineage>
</organism>